<dbReference type="InterPro" id="IPR052339">
    <property type="entry name" value="Fe-S_Maturation_MIP18"/>
</dbReference>
<dbReference type="AlphaFoldDB" id="A0A382UKC7"/>
<dbReference type="InterPro" id="IPR034904">
    <property type="entry name" value="FSCA_dom_sf"/>
</dbReference>
<evidence type="ECO:0000313" key="1">
    <source>
        <dbReference type="EMBL" id="SVD34736.1"/>
    </source>
</evidence>
<accession>A0A382UKC7</accession>
<reference evidence="1" key="1">
    <citation type="submission" date="2018-05" db="EMBL/GenBank/DDBJ databases">
        <authorList>
            <person name="Lanie J.A."/>
            <person name="Ng W.-L."/>
            <person name="Kazmierczak K.M."/>
            <person name="Andrzejewski T.M."/>
            <person name="Davidsen T.M."/>
            <person name="Wayne K.J."/>
            <person name="Tettelin H."/>
            <person name="Glass J.I."/>
            <person name="Rusch D."/>
            <person name="Podicherti R."/>
            <person name="Tsui H.-C.T."/>
            <person name="Winkler M.E."/>
        </authorList>
    </citation>
    <scope>NUCLEOTIDE SEQUENCE</scope>
</reference>
<dbReference type="PANTHER" id="PTHR42831">
    <property type="entry name" value="FE-S PROTEIN MATURATION AUXILIARY FACTOR YITW"/>
    <property type="match status" value="1"/>
</dbReference>
<dbReference type="SUPFAM" id="SSF117916">
    <property type="entry name" value="Fe-S cluster assembly (FSCA) domain-like"/>
    <property type="match status" value="1"/>
</dbReference>
<organism evidence="1">
    <name type="scientific">marine metagenome</name>
    <dbReference type="NCBI Taxonomy" id="408172"/>
    <lineage>
        <taxon>unclassified sequences</taxon>
        <taxon>metagenomes</taxon>
        <taxon>ecological metagenomes</taxon>
    </lineage>
</organism>
<gene>
    <name evidence="1" type="ORF">METZ01_LOCUS387590</name>
</gene>
<dbReference type="EMBL" id="UINC01144917">
    <property type="protein sequence ID" value="SVD34736.1"/>
    <property type="molecule type" value="Genomic_DNA"/>
</dbReference>
<sequence length="65" mass="7030">MPKVSVKHTLTSAFCPAADQIVADIHSATTSVEGVEKCFIETTFDPPFGPEMMSEEAKLVLGIFE</sequence>
<protein>
    <submittedName>
        <fullName evidence="1">Uncharacterized protein</fullName>
    </submittedName>
</protein>
<name>A0A382UKC7_9ZZZZ</name>
<proteinExistence type="predicted"/>
<dbReference type="PANTHER" id="PTHR42831:SF1">
    <property type="entry name" value="FE-S PROTEIN MATURATION AUXILIARY FACTOR YITW"/>
    <property type="match status" value="1"/>
</dbReference>
<dbReference type="Gene3D" id="3.30.300.130">
    <property type="entry name" value="Fe-S cluster assembly (FSCA)"/>
    <property type="match status" value="1"/>
</dbReference>